<protein>
    <recommendedName>
        <fullName evidence="2">UPF0235 protein DK880_00394</fullName>
    </recommendedName>
</protein>
<evidence type="ECO:0000313" key="4">
    <source>
        <dbReference type="Proteomes" id="UP000245872"/>
    </source>
</evidence>
<dbReference type="OrthoDB" id="981665at2"/>
<proteinExistence type="inferred from homology"/>
<dbReference type="SMART" id="SM01152">
    <property type="entry name" value="DUF167"/>
    <property type="match status" value="1"/>
</dbReference>
<dbReference type="Proteomes" id="UP000245872">
    <property type="component" value="Chromosome"/>
</dbReference>
<evidence type="ECO:0000256" key="1">
    <source>
        <dbReference type="ARBA" id="ARBA00010364"/>
    </source>
</evidence>
<dbReference type="KEGG" id="cher:DK880_00394"/>
<dbReference type="AlphaFoldDB" id="A0A2Z3LC19"/>
<name>A0A2Z3LC19_9BACT</name>
<dbReference type="Gene3D" id="3.30.1200.10">
    <property type="entry name" value="YggU-like"/>
    <property type="match status" value="1"/>
</dbReference>
<reference evidence="3 4" key="1">
    <citation type="submission" date="2018-05" db="EMBL/GenBank/DDBJ databases">
        <title>Candidatus Cardinium hertigii Genome Assembly.</title>
        <authorList>
            <person name="Showmaker K.C."/>
            <person name="Walden K.O."/>
            <person name="Fields C.J."/>
            <person name="Lambert K.N."/>
            <person name="Hudson M.E."/>
        </authorList>
    </citation>
    <scope>NUCLEOTIDE SEQUENCE [LARGE SCALE GENOMIC DNA]</scope>
    <source>
        <strain evidence="4">cHgTN10</strain>
    </source>
</reference>
<accession>A0A2Z3LC19</accession>
<comment type="similarity">
    <text evidence="1 2">Belongs to the UPF0235 family.</text>
</comment>
<dbReference type="SUPFAM" id="SSF69786">
    <property type="entry name" value="YggU-like"/>
    <property type="match status" value="1"/>
</dbReference>
<dbReference type="InterPro" id="IPR003746">
    <property type="entry name" value="DUF167"/>
</dbReference>
<organism evidence="3 4">
    <name type="scientific">Candidatus Cardinium hertigii</name>
    <dbReference type="NCBI Taxonomy" id="247481"/>
    <lineage>
        <taxon>Bacteria</taxon>
        <taxon>Pseudomonadati</taxon>
        <taxon>Bacteroidota</taxon>
        <taxon>Cytophagia</taxon>
        <taxon>Cytophagales</taxon>
        <taxon>Amoebophilaceae</taxon>
        <taxon>Candidatus Cardinium</taxon>
    </lineage>
</organism>
<dbReference type="HAMAP" id="MF_00634">
    <property type="entry name" value="UPF0235"/>
    <property type="match status" value="1"/>
</dbReference>
<evidence type="ECO:0000256" key="2">
    <source>
        <dbReference type="HAMAP-Rule" id="MF_00634"/>
    </source>
</evidence>
<keyword evidence="4" id="KW-1185">Reference proteome</keyword>
<sequence length="102" mass="11333">MNKAHHLSVYAKPNSRYNKIEQWISVKNKYWLQVRVTAKAQSGAANHAIICLLAQTLGIAKSHICLLHGATARYKIFKITGWSDSVAEKLPPPAPQLILTLS</sequence>
<evidence type="ECO:0000313" key="3">
    <source>
        <dbReference type="EMBL" id="AWN81722.1"/>
    </source>
</evidence>
<gene>
    <name evidence="3" type="ORF">DK880_00394</name>
</gene>
<dbReference type="NCBIfam" id="TIGR00251">
    <property type="entry name" value="DUF167 family protein"/>
    <property type="match status" value="1"/>
</dbReference>
<dbReference type="RefSeq" id="WP_109997146.1">
    <property type="nucleotide sequence ID" value="NZ_CP029619.1"/>
</dbReference>
<dbReference type="Pfam" id="PF02594">
    <property type="entry name" value="DUF167"/>
    <property type="match status" value="1"/>
</dbReference>
<dbReference type="InterPro" id="IPR036591">
    <property type="entry name" value="YggU-like_sf"/>
</dbReference>
<dbReference type="EMBL" id="CP029619">
    <property type="protein sequence ID" value="AWN81722.1"/>
    <property type="molecule type" value="Genomic_DNA"/>
</dbReference>